<organism evidence="2 3">
    <name type="scientific">Rhipicephalus sanguineus</name>
    <name type="common">Brown dog tick</name>
    <name type="synonym">Ixodes sanguineus</name>
    <dbReference type="NCBI Taxonomy" id="34632"/>
    <lineage>
        <taxon>Eukaryota</taxon>
        <taxon>Metazoa</taxon>
        <taxon>Ecdysozoa</taxon>
        <taxon>Arthropoda</taxon>
        <taxon>Chelicerata</taxon>
        <taxon>Arachnida</taxon>
        <taxon>Acari</taxon>
        <taxon>Parasitiformes</taxon>
        <taxon>Ixodida</taxon>
        <taxon>Ixodoidea</taxon>
        <taxon>Ixodidae</taxon>
        <taxon>Rhipicephalinae</taxon>
        <taxon>Rhipicephalus</taxon>
        <taxon>Rhipicephalus</taxon>
    </lineage>
</organism>
<sequence>MWSRHHRHCICAPKQKATDFHAPIQGLCKLAQEKEIILLGDLNALHERWVYNRSNFKGKQLAAATEKIQLELLTDPAVPTRIGNSVCRGTCRDLDFARRPNEAATPRHGMHEEDTLKLVRSHVASRVTYSLPYQRLTKGEQDQVDAVLRNAYKAALNCSGFRQHQQAATCSYASAISASFMKQLAESRFPTTFVPLIRSPPSPTIRIPDYIRAEHGYKNTAYYVHAANYLAETKAVAKVVGNTLLECTSASLRCHNIIEAEETVIALALAVGCRQKWLTVLTDSQEACGNYLQLPAYRGASANLPSISS</sequence>
<reference evidence="2" key="2">
    <citation type="submission" date="2021-09" db="EMBL/GenBank/DDBJ databases">
        <authorList>
            <person name="Jia N."/>
            <person name="Wang J."/>
            <person name="Shi W."/>
            <person name="Du L."/>
            <person name="Sun Y."/>
            <person name="Zhan W."/>
            <person name="Jiang J."/>
            <person name="Wang Q."/>
            <person name="Zhang B."/>
            <person name="Ji P."/>
            <person name="Sakyi L.B."/>
            <person name="Cui X."/>
            <person name="Yuan T."/>
            <person name="Jiang B."/>
            <person name="Yang W."/>
            <person name="Lam T.T.-Y."/>
            <person name="Chang Q."/>
            <person name="Ding S."/>
            <person name="Wang X."/>
            <person name="Zhu J."/>
            <person name="Ruan X."/>
            <person name="Zhao L."/>
            <person name="Wei J."/>
            <person name="Que T."/>
            <person name="Du C."/>
            <person name="Cheng J."/>
            <person name="Dai P."/>
            <person name="Han X."/>
            <person name="Huang E."/>
            <person name="Gao Y."/>
            <person name="Liu J."/>
            <person name="Shao H."/>
            <person name="Ye R."/>
            <person name="Li L."/>
            <person name="Wei W."/>
            <person name="Wang X."/>
            <person name="Wang C."/>
            <person name="Huo Q."/>
            <person name="Li W."/>
            <person name="Guo W."/>
            <person name="Chen H."/>
            <person name="Chen S."/>
            <person name="Zhou L."/>
            <person name="Zhou L."/>
            <person name="Ni X."/>
            <person name="Tian J."/>
            <person name="Zhou Y."/>
            <person name="Sheng Y."/>
            <person name="Liu T."/>
            <person name="Pan Y."/>
            <person name="Xia L."/>
            <person name="Li J."/>
            <person name="Zhao F."/>
            <person name="Cao W."/>
        </authorList>
    </citation>
    <scope>NUCLEOTIDE SEQUENCE</scope>
    <source>
        <strain evidence="2">Rsan-2018</strain>
        <tissue evidence="2">Larvae</tissue>
    </source>
</reference>
<evidence type="ECO:0000259" key="1">
    <source>
        <dbReference type="Pfam" id="PF14529"/>
    </source>
</evidence>
<reference evidence="2" key="1">
    <citation type="journal article" date="2020" name="Cell">
        <title>Large-Scale Comparative Analyses of Tick Genomes Elucidate Their Genetic Diversity and Vector Capacities.</title>
        <authorList>
            <consortium name="Tick Genome and Microbiome Consortium (TIGMIC)"/>
            <person name="Jia N."/>
            <person name="Wang J."/>
            <person name="Shi W."/>
            <person name="Du L."/>
            <person name="Sun Y."/>
            <person name="Zhan W."/>
            <person name="Jiang J.F."/>
            <person name="Wang Q."/>
            <person name="Zhang B."/>
            <person name="Ji P."/>
            <person name="Bell-Sakyi L."/>
            <person name="Cui X.M."/>
            <person name="Yuan T.T."/>
            <person name="Jiang B.G."/>
            <person name="Yang W.F."/>
            <person name="Lam T.T."/>
            <person name="Chang Q.C."/>
            <person name="Ding S.J."/>
            <person name="Wang X.J."/>
            <person name="Zhu J.G."/>
            <person name="Ruan X.D."/>
            <person name="Zhao L."/>
            <person name="Wei J.T."/>
            <person name="Ye R.Z."/>
            <person name="Que T.C."/>
            <person name="Du C.H."/>
            <person name="Zhou Y.H."/>
            <person name="Cheng J.X."/>
            <person name="Dai P.F."/>
            <person name="Guo W.B."/>
            <person name="Han X.H."/>
            <person name="Huang E.J."/>
            <person name="Li L.F."/>
            <person name="Wei W."/>
            <person name="Gao Y.C."/>
            <person name="Liu J.Z."/>
            <person name="Shao H.Z."/>
            <person name="Wang X."/>
            <person name="Wang C.C."/>
            <person name="Yang T.C."/>
            <person name="Huo Q.B."/>
            <person name="Li W."/>
            <person name="Chen H.Y."/>
            <person name="Chen S.E."/>
            <person name="Zhou L.G."/>
            <person name="Ni X.B."/>
            <person name="Tian J.H."/>
            <person name="Sheng Y."/>
            <person name="Liu T."/>
            <person name="Pan Y.S."/>
            <person name="Xia L.Y."/>
            <person name="Li J."/>
            <person name="Zhao F."/>
            <person name="Cao W.C."/>
        </authorList>
    </citation>
    <scope>NUCLEOTIDE SEQUENCE</scope>
    <source>
        <strain evidence="2">Rsan-2018</strain>
    </source>
</reference>
<dbReference type="EMBL" id="JABSTV010001250">
    <property type="protein sequence ID" value="KAH7957004.1"/>
    <property type="molecule type" value="Genomic_DNA"/>
</dbReference>
<dbReference type="GO" id="GO:0003824">
    <property type="term" value="F:catalytic activity"/>
    <property type="evidence" value="ECO:0007669"/>
    <property type="project" value="InterPro"/>
</dbReference>
<feature type="domain" description="Endonuclease/exonuclease/phosphatase" evidence="1">
    <location>
        <begin position="9"/>
        <end position="83"/>
    </location>
</feature>
<dbReference type="Proteomes" id="UP000821837">
    <property type="component" value="Unassembled WGS sequence"/>
</dbReference>
<evidence type="ECO:0000313" key="3">
    <source>
        <dbReference type="Proteomes" id="UP000821837"/>
    </source>
</evidence>
<gene>
    <name evidence="2" type="ORF">HPB52_014202</name>
</gene>
<dbReference type="InterPro" id="IPR005135">
    <property type="entry name" value="Endo/exonuclease/phosphatase"/>
</dbReference>
<keyword evidence="3" id="KW-1185">Reference proteome</keyword>
<dbReference type="InterPro" id="IPR036691">
    <property type="entry name" value="Endo/exonu/phosph_ase_sf"/>
</dbReference>
<dbReference type="SUPFAM" id="SSF56219">
    <property type="entry name" value="DNase I-like"/>
    <property type="match status" value="1"/>
</dbReference>
<evidence type="ECO:0000313" key="2">
    <source>
        <dbReference type="EMBL" id="KAH7957004.1"/>
    </source>
</evidence>
<comment type="caution">
    <text evidence="2">The sequence shown here is derived from an EMBL/GenBank/DDBJ whole genome shotgun (WGS) entry which is preliminary data.</text>
</comment>
<proteinExistence type="predicted"/>
<protein>
    <recommendedName>
        <fullName evidence="1">Endonuclease/exonuclease/phosphatase domain-containing protein</fullName>
    </recommendedName>
</protein>
<dbReference type="Gene3D" id="3.60.10.10">
    <property type="entry name" value="Endonuclease/exonuclease/phosphatase"/>
    <property type="match status" value="1"/>
</dbReference>
<dbReference type="AlphaFoldDB" id="A0A9D4SZ26"/>
<accession>A0A9D4SZ26</accession>
<dbReference type="Pfam" id="PF14529">
    <property type="entry name" value="Exo_endo_phos_2"/>
    <property type="match status" value="1"/>
</dbReference>
<name>A0A9D4SZ26_RHISA</name>